<dbReference type="EMBL" id="OY569118">
    <property type="protein sequence ID" value="CAJ1002281.1"/>
    <property type="molecule type" value="Genomic_DNA"/>
</dbReference>
<keyword evidence="3" id="KW-1185">Reference proteome</keyword>
<proteinExistence type="predicted"/>
<gene>
    <name evidence="2" type="primary">tfoX</name>
    <name evidence="2" type="ORF">BSPP4475_08140</name>
</gene>
<name>A0AA48M6Q9_9BACL</name>
<dbReference type="Gene3D" id="3.40.630.190">
    <property type="entry name" value="LCP protein"/>
    <property type="match status" value="1"/>
</dbReference>
<evidence type="ECO:0000256" key="1">
    <source>
        <dbReference type="SAM" id="MobiDB-lite"/>
    </source>
</evidence>
<dbReference type="KEGG" id="bayd:BSPP4475_08140"/>
<protein>
    <submittedName>
        <fullName evidence="2">Competence protein TfoX</fullName>
    </submittedName>
</protein>
<accession>A0AA48M6Q9</accession>
<feature type="region of interest" description="Disordered" evidence="1">
    <location>
        <begin position="80"/>
        <end position="107"/>
    </location>
</feature>
<dbReference type="Proteomes" id="UP001189619">
    <property type="component" value="Chromosome"/>
</dbReference>
<evidence type="ECO:0000313" key="2">
    <source>
        <dbReference type="EMBL" id="CAJ1002281.1"/>
    </source>
</evidence>
<dbReference type="AlphaFoldDB" id="A0AA48M6Q9"/>
<reference evidence="2" key="1">
    <citation type="submission" date="2023-07" db="EMBL/GenBank/DDBJ databases">
        <authorList>
            <person name="Ivanov I."/>
            <person name="Teneva D."/>
            <person name="Stoikov I."/>
        </authorList>
    </citation>
    <scope>NUCLEOTIDE SEQUENCE</scope>
    <source>
        <strain evidence="2">4475</strain>
    </source>
</reference>
<evidence type="ECO:0000313" key="3">
    <source>
        <dbReference type="Proteomes" id="UP001189619"/>
    </source>
</evidence>
<sequence>MTEKLVSLGELTKLFKLLEVAGEHLQTDLSKAQIMGFVMGLKDISPSNLVFLDNGAYWKDGYLDREKLLAVRTALQREMNVRSDQRSKLNNPPIHDSDKGTAARTNQ</sequence>
<dbReference type="RefSeq" id="WP_304415379.1">
    <property type="nucleotide sequence ID" value="NZ_OY569118.1"/>
</dbReference>
<organism evidence="2 3">
    <name type="scientific">Brevibacillus aydinogluensis</name>
    <dbReference type="NCBI Taxonomy" id="927786"/>
    <lineage>
        <taxon>Bacteria</taxon>
        <taxon>Bacillati</taxon>
        <taxon>Bacillota</taxon>
        <taxon>Bacilli</taxon>
        <taxon>Bacillales</taxon>
        <taxon>Paenibacillaceae</taxon>
        <taxon>Brevibacillus</taxon>
    </lineage>
</organism>